<comment type="similarity">
    <text evidence="2">Belongs to the glutamate-gated ion channel (TC 1.A.10.1) family.</text>
</comment>
<keyword evidence="15" id="KW-1015">Disulfide bond</keyword>
<feature type="signal peptide" evidence="18">
    <location>
        <begin position="1"/>
        <end position="18"/>
    </location>
</feature>
<keyword evidence="4" id="KW-1003">Cell membrane</keyword>
<dbReference type="GO" id="GO:0038023">
    <property type="term" value="F:signaling receptor activity"/>
    <property type="evidence" value="ECO:0007669"/>
    <property type="project" value="InterPro"/>
</dbReference>
<keyword evidence="5 17" id="KW-0812">Transmembrane</keyword>
<dbReference type="InterPro" id="IPR001320">
    <property type="entry name" value="Iontro_rcpt_C"/>
</dbReference>
<evidence type="ECO:0000256" key="13">
    <source>
        <dbReference type="PIRSR" id="PIRSR601508-1"/>
    </source>
</evidence>
<feature type="compositionally biased region" description="Polar residues" evidence="16">
    <location>
        <begin position="333"/>
        <end position="346"/>
    </location>
</feature>
<evidence type="ECO:0000256" key="18">
    <source>
        <dbReference type="SAM" id="SignalP"/>
    </source>
</evidence>
<evidence type="ECO:0000259" key="19">
    <source>
        <dbReference type="SMART" id="SM00079"/>
    </source>
</evidence>
<gene>
    <name evidence="20" type="ORF">NEZAVI_LOCUS5940</name>
</gene>
<dbReference type="Proteomes" id="UP001152798">
    <property type="component" value="Chromosome 3"/>
</dbReference>
<feature type="region of interest" description="Disordered" evidence="16">
    <location>
        <begin position="328"/>
        <end position="368"/>
    </location>
</feature>
<dbReference type="Gene3D" id="1.10.287.70">
    <property type="match status" value="1"/>
</dbReference>
<evidence type="ECO:0000256" key="3">
    <source>
        <dbReference type="ARBA" id="ARBA00022448"/>
    </source>
</evidence>
<organism evidence="20 21">
    <name type="scientific">Nezara viridula</name>
    <name type="common">Southern green stink bug</name>
    <name type="synonym">Cimex viridulus</name>
    <dbReference type="NCBI Taxonomy" id="85310"/>
    <lineage>
        <taxon>Eukaryota</taxon>
        <taxon>Metazoa</taxon>
        <taxon>Ecdysozoa</taxon>
        <taxon>Arthropoda</taxon>
        <taxon>Hexapoda</taxon>
        <taxon>Insecta</taxon>
        <taxon>Pterygota</taxon>
        <taxon>Neoptera</taxon>
        <taxon>Paraneoptera</taxon>
        <taxon>Hemiptera</taxon>
        <taxon>Heteroptera</taxon>
        <taxon>Panheteroptera</taxon>
        <taxon>Pentatomomorpha</taxon>
        <taxon>Pentatomoidea</taxon>
        <taxon>Pentatomidae</taxon>
        <taxon>Pentatominae</taxon>
        <taxon>Nezara</taxon>
    </lineage>
</organism>
<keyword evidence="9" id="KW-0675">Receptor</keyword>
<evidence type="ECO:0000256" key="5">
    <source>
        <dbReference type="ARBA" id="ARBA00022692"/>
    </source>
</evidence>
<dbReference type="FunFam" id="3.40.190.10:FF:000324">
    <property type="entry name" value="Predicted protein"/>
    <property type="match status" value="1"/>
</dbReference>
<dbReference type="Pfam" id="PF00060">
    <property type="entry name" value="Lig_chan"/>
    <property type="match status" value="1"/>
</dbReference>
<keyword evidence="21" id="KW-1185">Reference proteome</keyword>
<keyword evidence="11" id="KW-1071">Ligand-gated ion channel</keyword>
<dbReference type="InterPro" id="IPR001508">
    <property type="entry name" value="Iono_Glu_rcpt_met"/>
</dbReference>
<keyword evidence="3" id="KW-0813">Transport</keyword>
<proteinExistence type="inferred from homology"/>
<feature type="disulfide bond" evidence="15">
    <location>
        <begin position="138"/>
        <end position="192"/>
    </location>
</feature>
<keyword evidence="6 17" id="KW-1133">Transmembrane helix</keyword>
<dbReference type="SUPFAM" id="SSF53850">
    <property type="entry name" value="Periplasmic binding protein-like II"/>
    <property type="match status" value="1"/>
</dbReference>
<dbReference type="InterPro" id="IPR015683">
    <property type="entry name" value="Ionotropic_Glu_rcpt"/>
</dbReference>
<evidence type="ECO:0000256" key="2">
    <source>
        <dbReference type="ARBA" id="ARBA00008685"/>
    </source>
</evidence>
<keyword evidence="10" id="KW-0325">Glycoprotein</keyword>
<sequence length="592" mass="66908">MSSALWVCWGLLCGHLVAFKAPKSWPNKFLINVWGGFSVIFVASYTANIAALIAGLFFHSATATPNDNSLLSQRVAAPEGSATDYYVQRANRMLWEHMRRIKVPDVSVGVQMLKNGTLDILIADSPILDYYRATDQGCKLQKIGDQINDDMYGIGMIKGFPLKDSISSVISKFTSNGYMDLLQEKWYGGLACFTVDNDMSQPKPLGVSAVAGVFLLLGLGLLMGFIILMIEHLFYKYTLPILRHKPKGTIWRSRNIMFFSQKLYRFINCVELVSPHHAARELVHTIRQGQITSLFQKSVKRKEHEQRRRRKSKAQFFEMIQEIRRVQQEEKQNSLTTDCSTGSRQSPRSRKCRSPQLLSPPEHGRRISKLPSKLELARRFSKDVFRSKSSGNLSLRRMSSDINFAASRFLECHSSQAIGRRLSRDTNPSPPDINSRRQSHFLTPELSVASAAELEVAAPRSPYLVPPEIAVHPPPQVTTGHRFSYIDTGNPAFRERLARFTGERCQSEEMEERRRNAPSLLEQITNMQDQFPNKPKVVSVLPKNKSASDMALRPDASPLERLSREELVGLSQCPGTELKKRVLDALKDKDPT</sequence>
<keyword evidence="7" id="KW-0406">Ion transport</keyword>
<evidence type="ECO:0000256" key="6">
    <source>
        <dbReference type="ARBA" id="ARBA00022989"/>
    </source>
</evidence>
<evidence type="ECO:0000313" key="20">
    <source>
        <dbReference type="EMBL" id="CAH1395716.1"/>
    </source>
</evidence>
<evidence type="ECO:0000256" key="9">
    <source>
        <dbReference type="ARBA" id="ARBA00023170"/>
    </source>
</evidence>
<evidence type="ECO:0000256" key="14">
    <source>
        <dbReference type="PIRSR" id="PIRSR601508-2"/>
    </source>
</evidence>
<evidence type="ECO:0000256" key="11">
    <source>
        <dbReference type="ARBA" id="ARBA00023286"/>
    </source>
</evidence>
<name>A0A9P0H5C5_NEZVI</name>
<evidence type="ECO:0000256" key="17">
    <source>
        <dbReference type="SAM" id="Phobius"/>
    </source>
</evidence>
<keyword evidence="8 17" id="KW-0472">Membrane</keyword>
<feature type="domain" description="Ionotropic glutamate receptor C-terminal" evidence="19">
    <location>
        <begin position="15"/>
        <end position="189"/>
    </location>
</feature>
<evidence type="ECO:0000313" key="21">
    <source>
        <dbReference type="Proteomes" id="UP001152798"/>
    </source>
</evidence>
<evidence type="ECO:0000256" key="7">
    <source>
        <dbReference type="ARBA" id="ARBA00023065"/>
    </source>
</evidence>
<evidence type="ECO:0000256" key="8">
    <source>
        <dbReference type="ARBA" id="ARBA00023136"/>
    </source>
</evidence>
<evidence type="ECO:0000256" key="10">
    <source>
        <dbReference type="ARBA" id="ARBA00023180"/>
    </source>
</evidence>
<feature type="site" description="Interaction with the cone snail toxin Con-ikot-ikot" evidence="14">
    <location>
        <position position="172"/>
    </location>
</feature>
<dbReference type="PANTHER" id="PTHR18966">
    <property type="entry name" value="IONOTROPIC GLUTAMATE RECEPTOR"/>
    <property type="match status" value="1"/>
</dbReference>
<feature type="transmembrane region" description="Helical" evidence="17">
    <location>
        <begin position="209"/>
        <end position="235"/>
    </location>
</feature>
<dbReference type="EMBL" id="OV725079">
    <property type="protein sequence ID" value="CAH1395716.1"/>
    <property type="molecule type" value="Genomic_DNA"/>
</dbReference>
<protein>
    <recommendedName>
        <fullName evidence="19">Ionotropic glutamate receptor C-terminal domain-containing protein</fullName>
    </recommendedName>
</protein>
<keyword evidence="18" id="KW-0732">Signal</keyword>
<feature type="transmembrane region" description="Helical" evidence="17">
    <location>
        <begin position="34"/>
        <end position="58"/>
    </location>
</feature>
<evidence type="ECO:0000256" key="1">
    <source>
        <dbReference type="ARBA" id="ARBA00004651"/>
    </source>
</evidence>
<evidence type="ECO:0000256" key="12">
    <source>
        <dbReference type="ARBA" id="ARBA00023303"/>
    </source>
</evidence>
<reference evidence="20" key="1">
    <citation type="submission" date="2022-01" db="EMBL/GenBank/DDBJ databases">
        <authorList>
            <person name="King R."/>
        </authorList>
    </citation>
    <scope>NUCLEOTIDE SEQUENCE</scope>
</reference>
<evidence type="ECO:0000256" key="15">
    <source>
        <dbReference type="PIRSR" id="PIRSR601508-3"/>
    </source>
</evidence>
<dbReference type="PRINTS" id="PR00177">
    <property type="entry name" value="NMDARECEPTOR"/>
</dbReference>
<dbReference type="OrthoDB" id="5984008at2759"/>
<dbReference type="AlphaFoldDB" id="A0A9P0H5C5"/>
<accession>A0A9P0H5C5</accession>
<feature type="chain" id="PRO_5040163297" description="Ionotropic glutamate receptor C-terminal domain-containing protein" evidence="18">
    <location>
        <begin position="19"/>
        <end position="592"/>
    </location>
</feature>
<evidence type="ECO:0000256" key="16">
    <source>
        <dbReference type="SAM" id="MobiDB-lite"/>
    </source>
</evidence>
<dbReference type="Gene3D" id="3.40.190.10">
    <property type="entry name" value="Periplasmic binding protein-like II"/>
    <property type="match status" value="2"/>
</dbReference>
<feature type="binding site" evidence="13">
    <location>
        <position position="83"/>
    </location>
    <ligand>
        <name>L-glutamate</name>
        <dbReference type="ChEBI" id="CHEBI:29985"/>
    </ligand>
</feature>
<dbReference type="SMART" id="SM00079">
    <property type="entry name" value="PBPe"/>
    <property type="match status" value="1"/>
</dbReference>
<comment type="subcellular location">
    <subcellularLocation>
        <location evidence="1">Cell membrane</location>
        <topology evidence="1">Multi-pass membrane protein</topology>
    </subcellularLocation>
</comment>
<keyword evidence="12" id="KW-0407">Ion channel</keyword>
<feature type="binding site" evidence="13">
    <location>
        <position position="124"/>
    </location>
    <ligand>
        <name>L-glutamate</name>
        <dbReference type="ChEBI" id="CHEBI:29985"/>
    </ligand>
</feature>
<evidence type="ECO:0000256" key="4">
    <source>
        <dbReference type="ARBA" id="ARBA00022475"/>
    </source>
</evidence>
<dbReference type="GO" id="GO:0015276">
    <property type="term" value="F:ligand-gated monoatomic ion channel activity"/>
    <property type="evidence" value="ECO:0007669"/>
    <property type="project" value="InterPro"/>
</dbReference>
<dbReference type="GO" id="GO:0005886">
    <property type="term" value="C:plasma membrane"/>
    <property type="evidence" value="ECO:0007669"/>
    <property type="project" value="UniProtKB-SubCell"/>
</dbReference>